<organism evidence="1 2">
    <name type="scientific">Babesia duncani</name>
    <dbReference type="NCBI Taxonomy" id="323732"/>
    <lineage>
        <taxon>Eukaryota</taxon>
        <taxon>Sar</taxon>
        <taxon>Alveolata</taxon>
        <taxon>Apicomplexa</taxon>
        <taxon>Aconoidasida</taxon>
        <taxon>Piroplasmida</taxon>
        <taxon>Babesiidae</taxon>
        <taxon>Babesia</taxon>
    </lineage>
</organism>
<dbReference type="Proteomes" id="UP001214638">
    <property type="component" value="Unassembled WGS sequence"/>
</dbReference>
<reference evidence="1" key="1">
    <citation type="journal article" date="2023" name="Nat. Microbiol.">
        <title>Babesia duncani multi-omics identifies virulence factors and drug targets.</title>
        <authorList>
            <person name="Singh P."/>
            <person name="Lonardi S."/>
            <person name="Liang Q."/>
            <person name="Vydyam P."/>
            <person name="Khabirova E."/>
            <person name="Fang T."/>
            <person name="Gihaz S."/>
            <person name="Thekkiniath J."/>
            <person name="Munshi M."/>
            <person name="Abel S."/>
            <person name="Ciampossin L."/>
            <person name="Batugedara G."/>
            <person name="Gupta M."/>
            <person name="Lu X.M."/>
            <person name="Lenz T."/>
            <person name="Chakravarty S."/>
            <person name="Cornillot E."/>
            <person name="Hu Y."/>
            <person name="Ma W."/>
            <person name="Gonzalez L.M."/>
            <person name="Sanchez S."/>
            <person name="Estrada K."/>
            <person name="Sanchez-Flores A."/>
            <person name="Montero E."/>
            <person name="Harb O.S."/>
            <person name="Le Roch K.G."/>
            <person name="Mamoun C.B."/>
        </authorList>
    </citation>
    <scope>NUCLEOTIDE SEQUENCE</scope>
    <source>
        <strain evidence="1">WA1</strain>
    </source>
</reference>
<dbReference type="EMBL" id="JALLKP010000002">
    <property type="protein sequence ID" value="KAK2196321.1"/>
    <property type="molecule type" value="Genomic_DNA"/>
</dbReference>
<gene>
    <name evidence="1" type="ORF">BdWA1_001563</name>
</gene>
<dbReference type="AlphaFoldDB" id="A0AAD9PK52"/>
<protein>
    <submittedName>
        <fullName evidence="1">Uncharacterized protein</fullName>
    </submittedName>
</protein>
<name>A0AAD9PK52_9APIC</name>
<evidence type="ECO:0000313" key="2">
    <source>
        <dbReference type="Proteomes" id="UP001214638"/>
    </source>
</evidence>
<sequence length="161" mass="18308">MTISFRDFLEENPRRGELEHFFKEQHAPNVSSDSDDYEEAHHGSDLFSQDFANVIKLKQTIGKSFSSGNLLNLCRELWKKIDKDVEEDASTEAASNTGYCEYNSKSEELKRLLKNMGITPGIKISSSFNFDDDVVGNKYAFKYTTSPDPKDVPIPTLRKIT</sequence>
<evidence type="ECO:0000313" key="1">
    <source>
        <dbReference type="EMBL" id="KAK2196321.1"/>
    </source>
</evidence>
<dbReference type="KEGG" id="bdw:94335861"/>
<comment type="caution">
    <text evidence="1">The sequence shown here is derived from an EMBL/GenBank/DDBJ whole genome shotgun (WGS) entry which is preliminary data.</text>
</comment>
<dbReference type="RefSeq" id="XP_067803163.1">
    <property type="nucleotide sequence ID" value="XM_067946599.1"/>
</dbReference>
<dbReference type="GeneID" id="94335861"/>
<proteinExistence type="predicted"/>
<keyword evidence="2" id="KW-1185">Reference proteome</keyword>
<accession>A0AAD9PK52</accession>